<dbReference type="Proteomes" id="UP000238365">
    <property type="component" value="Chromosome"/>
</dbReference>
<name>A0A2L0ID25_9GAMM</name>
<sequence length="118" mass="14238">MKKMNIDFFTGRLLINDNELLLWSYDDFVTSEFYVSNKEIKKNGGVYFNFPEVNWMGKNFFMEIRPSINNFPPTIFLIDRTSDFFYSLKNWEDRANLELLHEEECNLITWVRDKIEGE</sequence>
<reference evidence="1 2" key="1">
    <citation type="submission" date="2018-01" db="EMBL/GenBank/DDBJ databases">
        <title>Complete and assembled Genome of Pantoea gaviniae DSM22758T.</title>
        <authorList>
            <person name="Stevens M.J.A."/>
            <person name="Zurfluh K."/>
            <person name="Stephan R."/>
        </authorList>
    </citation>
    <scope>NUCLEOTIDE SEQUENCE [LARGE SCALE GENOMIC DNA]</scope>
    <source>
        <strain evidence="1 2">DSM 22758</strain>
    </source>
</reference>
<dbReference type="EMBL" id="CP026377">
    <property type="protein sequence ID" value="AUX92282.1"/>
    <property type="molecule type" value="Genomic_DNA"/>
</dbReference>
<dbReference type="KEGG" id="pgz:C2E15_03705"/>
<keyword evidence="2" id="KW-1185">Reference proteome</keyword>
<accession>A0A2L0ID25</accession>
<proteinExistence type="predicted"/>
<organism evidence="1 2">
    <name type="scientific">Mixta gaviniae</name>
    <dbReference type="NCBI Taxonomy" id="665914"/>
    <lineage>
        <taxon>Bacteria</taxon>
        <taxon>Pseudomonadati</taxon>
        <taxon>Pseudomonadota</taxon>
        <taxon>Gammaproteobacteria</taxon>
        <taxon>Enterobacterales</taxon>
        <taxon>Erwiniaceae</taxon>
        <taxon>Mixta</taxon>
    </lineage>
</organism>
<dbReference type="RefSeq" id="WP_104956181.1">
    <property type="nucleotide sequence ID" value="NZ_CP026377.1"/>
</dbReference>
<evidence type="ECO:0000313" key="1">
    <source>
        <dbReference type="EMBL" id="AUX92282.1"/>
    </source>
</evidence>
<protein>
    <submittedName>
        <fullName evidence="1">Uncharacterized protein</fullName>
    </submittedName>
</protein>
<evidence type="ECO:0000313" key="2">
    <source>
        <dbReference type="Proteomes" id="UP000238365"/>
    </source>
</evidence>
<gene>
    <name evidence="1" type="ORF">C2E15_03705</name>
</gene>
<dbReference type="AlphaFoldDB" id="A0A2L0ID25"/>